<name>A0A640UYF6_9ACTN</name>
<dbReference type="InterPro" id="IPR001387">
    <property type="entry name" value="Cro/C1-type_HTH"/>
</dbReference>
<dbReference type="Proteomes" id="UP000431826">
    <property type="component" value="Unassembled WGS sequence"/>
</dbReference>
<accession>A0A640UYF6</accession>
<evidence type="ECO:0000313" key="4">
    <source>
        <dbReference type="Proteomes" id="UP000431826"/>
    </source>
</evidence>
<feature type="coiled-coil region" evidence="1">
    <location>
        <begin position="110"/>
        <end position="211"/>
    </location>
</feature>
<comment type="caution">
    <text evidence="3">The sequence shown here is derived from an EMBL/GenBank/DDBJ whole genome shotgun (WGS) entry which is preliminary data.</text>
</comment>
<dbReference type="CDD" id="cd00093">
    <property type="entry name" value="HTH_XRE"/>
    <property type="match status" value="1"/>
</dbReference>
<dbReference type="EMBL" id="BLIR01000001">
    <property type="protein sequence ID" value="GFE39811.1"/>
    <property type="molecule type" value="Genomic_DNA"/>
</dbReference>
<dbReference type="SMART" id="SM00530">
    <property type="entry name" value="HTH_XRE"/>
    <property type="match status" value="1"/>
</dbReference>
<dbReference type="GeneID" id="96285572"/>
<dbReference type="Pfam" id="PF01381">
    <property type="entry name" value="HTH_3"/>
    <property type="match status" value="1"/>
</dbReference>
<organism evidence="3 4">
    <name type="scientific">Streptomyces tubercidicus</name>
    <dbReference type="NCBI Taxonomy" id="47759"/>
    <lineage>
        <taxon>Bacteria</taxon>
        <taxon>Bacillati</taxon>
        <taxon>Actinomycetota</taxon>
        <taxon>Actinomycetes</taxon>
        <taxon>Kitasatosporales</taxon>
        <taxon>Streptomycetaceae</taxon>
        <taxon>Streptomyces</taxon>
    </lineage>
</organism>
<evidence type="ECO:0000256" key="1">
    <source>
        <dbReference type="SAM" id="Coils"/>
    </source>
</evidence>
<feature type="domain" description="HTH cro/C1-type" evidence="2">
    <location>
        <begin position="29"/>
        <end position="72"/>
    </location>
</feature>
<dbReference type="SUPFAM" id="SSF47413">
    <property type="entry name" value="lambda repressor-like DNA-binding domains"/>
    <property type="match status" value="1"/>
</dbReference>
<reference evidence="3 4" key="1">
    <citation type="submission" date="2019-12" db="EMBL/GenBank/DDBJ databases">
        <title>Whole genome shotgun sequence of Streptomyces tubercidicus NBRC 13090.</title>
        <authorList>
            <person name="Ichikawa N."/>
            <person name="Kimura A."/>
            <person name="Kitahashi Y."/>
            <person name="Komaki H."/>
            <person name="Tamura T."/>
        </authorList>
    </citation>
    <scope>NUCLEOTIDE SEQUENCE [LARGE SCALE GENOMIC DNA]</scope>
    <source>
        <strain evidence="3 4">NBRC 13090</strain>
    </source>
</reference>
<dbReference type="PROSITE" id="PS50943">
    <property type="entry name" value="HTH_CROC1"/>
    <property type="match status" value="1"/>
</dbReference>
<dbReference type="GO" id="GO:0003677">
    <property type="term" value="F:DNA binding"/>
    <property type="evidence" value="ECO:0007669"/>
    <property type="project" value="InterPro"/>
</dbReference>
<protein>
    <recommendedName>
        <fullName evidence="2">HTH cro/C1-type domain-containing protein</fullName>
    </recommendedName>
</protein>
<gene>
    <name evidence="3" type="ORF">Stube_44840</name>
</gene>
<dbReference type="Gene3D" id="1.10.260.40">
    <property type="entry name" value="lambda repressor-like DNA-binding domains"/>
    <property type="match status" value="1"/>
</dbReference>
<sequence length="532" mass="59763">MTTVARHSGKSSQIERGEIAEVASLGNVLKELFNTLGISQNQYARRIGLDKSAVSRYLSGARLPTQEFIKRLVSEVEEDRGVPLQLEAKEAVHQQWLAALRVCDPAEYALESLRAELARSRRDTERARRNVEALHQLLEQKEAEARDAADDLTRLRLDWSAERATVSREQIELRRERESLSSSREALLREIERLKEDVREAERMRAEAVQHSSDLRERVLCLEKELSESRPAGAAGEIPLEALKGQLLRMWEEENFPEATRDLTEAAWARSLDEVVEIMKWLLENGGEEKLNVFAADVCRLRPVEDVIRFVPQLDGLYRGLNIDAWVVAAASRMTERNADRFYEELKKIDGPAARLGDRLLAAAVRQVTGVSEAIALLTKATTGVNPPLRLGATVRAVAAHLSRDPGFPFAVAVRMDEVGVPLMARGILQELYLYRWRHSRSGLSAFHVGVQLLDAHTCGALFVLVAEAGSRIAGRFAESLHRGGGDDLRLLDQFLDELESRKALDLLLADDPSGESVTSTELRRYVRRRHH</sequence>
<evidence type="ECO:0000313" key="3">
    <source>
        <dbReference type="EMBL" id="GFE39811.1"/>
    </source>
</evidence>
<keyword evidence="1" id="KW-0175">Coiled coil</keyword>
<evidence type="ECO:0000259" key="2">
    <source>
        <dbReference type="PROSITE" id="PS50943"/>
    </source>
</evidence>
<dbReference type="AlphaFoldDB" id="A0A640UYF6"/>
<proteinExistence type="predicted"/>
<dbReference type="OrthoDB" id="3474881at2"/>
<keyword evidence="4" id="KW-1185">Reference proteome</keyword>
<dbReference type="InterPro" id="IPR010982">
    <property type="entry name" value="Lambda_DNA-bd_dom_sf"/>
</dbReference>
<dbReference type="RefSeq" id="WP_159745886.1">
    <property type="nucleotide sequence ID" value="NZ_BLIR01000001.1"/>
</dbReference>